<dbReference type="AlphaFoldDB" id="A0A8J4TGP7"/>
<dbReference type="EMBL" id="LUCH01000693">
    <property type="protein sequence ID" value="KAF5404524.1"/>
    <property type="molecule type" value="Genomic_DNA"/>
</dbReference>
<comment type="caution">
    <text evidence="1">The sequence shown here is derived from an EMBL/GenBank/DDBJ whole genome shotgun (WGS) entry which is preliminary data.</text>
</comment>
<reference evidence="1" key="1">
    <citation type="submission" date="2019-05" db="EMBL/GenBank/DDBJ databases">
        <title>Annotation for the trematode Paragonimus heterotremus.</title>
        <authorList>
            <person name="Choi Y.-J."/>
        </authorList>
    </citation>
    <scope>NUCLEOTIDE SEQUENCE</scope>
    <source>
        <strain evidence="1">LC</strain>
    </source>
</reference>
<accession>A0A8J4TGP7</accession>
<dbReference type="OrthoDB" id="496at2759"/>
<proteinExistence type="predicted"/>
<evidence type="ECO:0000313" key="2">
    <source>
        <dbReference type="Proteomes" id="UP000748531"/>
    </source>
</evidence>
<dbReference type="InterPro" id="IPR027413">
    <property type="entry name" value="GROEL-like_equatorial_sf"/>
</dbReference>
<name>A0A8J4TGP7_9TREM</name>
<evidence type="ECO:0008006" key="3">
    <source>
        <dbReference type="Google" id="ProtNLM"/>
    </source>
</evidence>
<sequence>MLTDSVNDTTITNEGDTILKLLEADHPAAQIPVQLAQLQTDRLDDDMTMTCGEAFKYTQEKLKLSLDKFGQTGLVGIAGTAKSNRLTSLDADRFAEMVVDAVKPVGINS</sequence>
<dbReference type="Proteomes" id="UP000748531">
    <property type="component" value="Unassembled WGS sequence"/>
</dbReference>
<dbReference type="Gene3D" id="1.10.560.10">
    <property type="entry name" value="GroEL-like equatorial domain"/>
    <property type="match status" value="1"/>
</dbReference>
<evidence type="ECO:0000313" key="1">
    <source>
        <dbReference type="EMBL" id="KAF5404524.1"/>
    </source>
</evidence>
<gene>
    <name evidence="1" type="ORF">PHET_02002</name>
</gene>
<protein>
    <recommendedName>
        <fullName evidence="3">T-complex protein 1 subunit alpha</fullName>
    </recommendedName>
</protein>
<dbReference type="SUPFAM" id="SSF48592">
    <property type="entry name" value="GroEL equatorial domain-like"/>
    <property type="match status" value="1"/>
</dbReference>
<organism evidence="1 2">
    <name type="scientific">Paragonimus heterotremus</name>
    <dbReference type="NCBI Taxonomy" id="100268"/>
    <lineage>
        <taxon>Eukaryota</taxon>
        <taxon>Metazoa</taxon>
        <taxon>Spiralia</taxon>
        <taxon>Lophotrochozoa</taxon>
        <taxon>Platyhelminthes</taxon>
        <taxon>Trematoda</taxon>
        <taxon>Digenea</taxon>
        <taxon>Plagiorchiida</taxon>
        <taxon>Troglotremata</taxon>
        <taxon>Troglotrematidae</taxon>
        <taxon>Paragonimus</taxon>
    </lineage>
</organism>
<keyword evidence="2" id="KW-1185">Reference proteome</keyword>